<evidence type="ECO:0000313" key="5">
    <source>
        <dbReference type="Proteomes" id="UP001274830"/>
    </source>
</evidence>
<organism evidence="4 5">
    <name type="scientific">Recurvomyces mirabilis</name>
    <dbReference type="NCBI Taxonomy" id="574656"/>
    <lineage>
        <taxon>Eukaryota</taxon>
        <taxon>Fungi</taxon>
        <taxon>Dikarya</taxon>
        <taxon>Ascomycota</taxon>
        <taxon>Pezizomycotina</taxon>
        <taxon>Dothideomycetes</taxon>
        <taxon>Dothideomycetidae</taxon>
        <taxon>Mycosphaerellales</taxon>
        <taxon>Teratosphaeriaceae</taxon>
        <taxon>Recurvomyces</taxon>
    </lineage>
</organism>
<evidence type="ECO:0000259" key="3">
    <source>
        <dbReference type="Pfam" id="PF24840"/>
    </source>
</evidence>
<comment type="caution">
    <text evidence="4">The sequence shown here is derived from an EMBL/GenBank/DDBJ whole genome shotgun (WGS) entry which is preliminary data.</text>
</comment>
<dbReference type="AlphaFoldDB" id="A0AAE0WY08"/>
<feature type="domain" description="SigF-like NTF2-like" evidence="3">
    <location>
        <begin position="1"/>
        <end position="175"/>
    </location>
</feature>
<proteinExistence type="predicted"/>
<dbReference type="PANTHER" id="PTHR35393:SF1">
    <property type="entry name" value="SNOAL-LIKE DOMAIN-CONTAINING PROTEIN"/>
    <property type="match status" value="1"/>
</dbReference>
<dbReference type="Proteomes" id="UP001274830">
    <property type="component" value="Unassembled WGS sequence"/>
</dbReference>
<evidence type="ECO:0000256" key="1">
    <source>
        <dbReference type="SAM" id="MobiDB-lite"/>
    </source>
</evidence>
<sequence>MDDPPTEIENIVLLLTEGTPKQQETTINQYFTPTASFTHPFCRTGSFQNSRLLIHSIFRWYKIMSPRISAHVLGIAYDEKNMVLYVDIKQVFAIWFVPFHRSPVRLTTKLSLTRRRERGMPEGRRYYIQSQEDLYPVDQMVKFFAPWGAGTTVVYTWHFIATGFCVLLAIAFAWFTALQERYATGKARGVEQVFMQGVEGIAERRIHGRQRRIDGRQAADQVSEAASEFKQSLLANLDADTDELVQRQRGDNESTPAIEQFGKMQVVT</sequence>
<protein>
    <recommendedName>
        <fullName evidence="3">SigF-like NTF2-like domain-containing protein</fullName>
    </recommendedName>
</protein>
<dbReference type="InterPro" id="IPR057514">
    <property type="entry name" value="NTF2_SigF"/>
</dbReference>
<evidence type="ECO:0000256" key="2">
    <source>
        <dbReference type="SAM" id="Phobius"/>
    </source>
</evidence>
<dbReference type="PANTHER" id="PTHR35393">
    <property type="entry name" value="CHROMOSOME 1, WHOLE GENOME SHOTGUN SEQUENCE"/>
    <property type="match status" value="1"/>
</dbReference>
<dbReference type="EMBL" id="JAUTXT010000001">
    <property type="protein sequence ID" value="KAK3680078.1"/>
    <property type="molecule type" value="Genomic_DNA"/>
</dbReference>
<keyword evidence="2" id="KW-1133">Transmembrane helix</keyword>
<gene>
    <name evidence="4" type="ORF">LTR78_000455</name>
</gene>
<keyword evidence="2" id="KW-0472">Membrane</keyword>
<name>A0AAE0WY08_9PEZI</name>
<dbReference type="Pfam" id="PF24840">
    <property type="entry name" value="NTF2_SigF"/>
    <property type="match status" value="1"/>
</dbReference>
<reference evidence="4" key="1">
    <citation type="submission" date="2023-07" db="EMBL/GenBank/DDBJ databases">
        <title>Black Yeasts Isolated from many extreme environments.</title>
        <authorList>
            <person name="Coleine C."/>
            <person name="Stajich J.E."/>
            <person name="Selbmann L."/>
        </authorList>
    </citation>
    <scope>NUCLEOTIDE SEQUENCE</scope>
    <source>
        <strain evidence="4">CCFEE 5485</strain>
    </source>
</reference>
<keyword evidence="5" id="KW-1185">Reference proteome</keyword>
<feature type="region of interest" description="Disordered" evidence="1">
    <location>
        <begin position="248"/>
        <end position="268"/>
    </location>
</feature>
<keyword evidence="2" id="KW-0812">Transmembrane</keyword>
<feature type="transmembrane region" description="Helical" evidence="2">
    <location>
        <begin position="155"/>
        <end position="178"/>
    </location>
</feature>
<accession>A0AAE0WY08</accession>
<evidence type="ECO:0000313" key="4">
    <source>
        <dbReference type="EMBL" id="KAK3680078.1"/>
    </source>
</evidence>